<proteinExistence type="inferred from homology"/>
<evidence type="ECO:0000256" key="2">
    <source>
        <dbReference type="ARBA" id="ARBA00022517"/>
    </source>
</evidence>
<comment type="caution">
    <text evidence="9">The sequence shown here is derived from an EMBL/GenBank/DDBJ whole genome shotgun (WGS) entry which is preliminary data.</text>
</comment>
<dbReference type="InterPro" id="IPR040309">
    <property type="entry name" value="Naf1"/>
</dbReference>
<dbReference type="PANTHER" id="PTHR31633:SF1">
    <property type="entry name" value="H_ACA RIBONUCLEOPROTEIN COMPLEX NON-CORE SUBUNIT NAF1"/>
    <property type="match status" value="1"/>
</dbReference>
<dbReference type="InterPro" id="IPR007504">
    <property type="entry name" value="H/ACA_rnp_Gar1/Naf1"/>
</dbReference>
<feature type="non-terminal residue" evidence="9">
    <location>
        <position position="171"/>
    </location>
</feature>
<sequence length="171" mass="18117">SIQSVMDDVVVVQGLANSRALTEGSVLLLDDARVGIGRIEEVFGPVALPFYALRWAPGPGGVERKQPESLKAGALTSVVGRLAGHIKPEELVRLCGHVKGSTYGADQDEEEEEEEEPYFSDDEAEAAYRWKQQAKRKAEGTEGAEGGGGRGGGGKTTRKQQPAGGRRGGRG</sequence>
<comment type="subcellular location">
    <subcellularLocation>
        <location evidence="7">Nucleus</location>
        <location evidence="7">Nucleolus</location>
    </subcellularLocation>
</comment>
<keyword evidence="6 7" id="KW-0539">Nucleus</keyword>
<comment type="similarity">
    <text evidence="1">Belongs to the NAF1 family.</text>
</comment>
<dbReference type="SUPFAM" id="SSF50447">
    <property type="entry name" value="Translation proteins"/>
    <property type="match status" value="1"/>
</dbReference>
<dbReference type="EMBL" id="MU070869">
    <property type="protein sequence ID" value="KAF5826510.1"/>
    <property type="molecule type" value="Genomic_DNA"/>
</dbReference>
<keyword evidence="4" id="KW-0597">Phosphoprotein</keyword>
<keyword evidence="10" id="KW-1185">Reference proteome</keyword>
<accession>A0ABQ7FVV2</accession>
<dbReference type="InterPro" id="IPR009000">
    <property type="entry name" value="Transl_B-barrel_sf"/>
</dbReference>
<comment type="subunit">
    <text evidence="7">Component of the small nucleolar ribonucleoprotein particles containing H/ACA-type snoRNAs (H/ACA snoRNPs).</text>
</comment>
<evidence type="ECO:0000256" key="8">
    <source>
        <dbReference type="SAM" id="MobiDB-lite"/>
    </source>
</evidence>
<keyword evidence="3 7" id="KW-0698">rRNA processing</keyword>
<feature type="compositionally biased region" description="Acidic residues" evidence="8">
    <location>
        <begin position="106"/>
        <end position="125"/>
    </location>
</feature>
<feature type="region of interest" description="Disordered" evidence="8">
    <location>
        <begin position="100"/>
        <end position="171"/>
    </location>
</feature>
<dbReference type="Pfam" id="PF04410">
    <property type="entry name" value="Gar1"/>
    <property type="match status" value="1"/>
</dbReference>
<organism evidence="9 10">
    <name type="scientific">Dunaliella salina</name>
    <name type="common">Green alga</name>
    <name type="synonym">Protococcus salinus</name>
    <dbReference type="NCBI Taxonomy" id="3046"/>
    <lineage>
        <taxon>Eukaryota</taxon>
        <taxon>Viridiplantae</taxon>
        <taxon>Chlorophyta</taxon>
        <taxon>core chlorophytes</taxon>
        <taxon>Chlorophyceae</taxon>
        <taxon>CS clade</taxon>
        <taxon>Chlamydomonadales</taxon>
        <taxon>Dunaliellaceae</taxon>
        <taxon>Dunaliella</taxon>
    </lineage>
</organism>
<dbReference type="PANTHER" id="PTHR31633">
    <property type="entry name" value="H/ACA RIBONUCLEOPROTEIN COMPLEX NON-CORE SUBUNIT NAF1"/>
    <property type="match status" value="1"/>
</dbReference>
<evidence type="ECO:0000313" key="10">
    <source>
        <dbReference type="Proteomes" id="UP000815325"/>
    </source>
</evidence>
<evidence type="ECO:0000256" key="7">
    <source>
        <dbReference type="RuleBase" id="RU364004"/>
    </source>
</evidence>
<evidence type="ECO:0000256" key="1">
    <source>
        <dbReference type="ARBA" id="ARBA00009801"/>
    </source>
</evidence>
<keyword evidence="2 7" id="KW-0690">Ribosome biogenesis</keyword>
<keyword evidence="7" id="KW-0687">Ribonucleoprotein</keyword>
<evidence type="ECO:0000256" key="6">
    <source>
        <dbReference type="ARBA" id="ARBA00023242"/>
    </source>
</evidence>
<evidence type="ECO:0000256" key="5">
    <source>
        <dbReference type="ARBA" id="ARBA00022884"/>
    </source>
</evidence>
<protein>
    <recommendedName>
        <fullName evidence="7">H/ACA ribonucleoprotein complex subunit</fullName>
    </recommendedName>
</protein>
<reference evidence="9" key="1">
    <citation type="submission" date="2017-08" db="EMBL/GenBank/DDBJ databases">
        <authorList>
            <person name="Polle J.E."/>
            <person name="Barry K."/>
            <person name="Cushman J."/>
            <person name="Schmutz J."/>
            <person name="Tran D."/>
            <person name="Hathwaick L.T."/>
            <person name="Yim W.C."/>
            <person name="Jenkins J."/>
            <person name="Mckie-Krisberg Z.M."/>
            <person name="Prochnik S."/>
            <person name="Lindquist E."/>
            <person name="Dockter R.B."/>
            <person name="Adam C."/>
            <person name="Molina H."/>
            <person name="Bunkerborg J."/>
            <person name="Jin E."/>
            <person name="Buchheim M."/>
            <person name="Magnuson J."/>
        </authorList>
    </citation>
    <scope>NUCLEOTIDE SEQUENCE</scope>
    <source>
        <strain evidence="9">CCAP 19/18</strain>
    </source>
</reference>
<evidence type="ECO:0000256" key="3">
    <source>
        <dbReference type="ARBA" id="ARBA00022552"/>
    </source>
</evidence>
<feature type="compositionally biased region" description="Gly residues" evidence="8">
    <location>
        <begin position="143"/>
        <end position="155"/>
    </location>
</feature>
<dbReference type="Proteomes" id="UP000815325">
    <property type="component" value="Unassembled WGS sequence"/>
</dbReference>
<gene>
    <name evidence="9" type="ORF">DUNSADRAFT_2868</name>
</gene>
<name>A0ABQ7FVV2_DUNSA</name>
<comment type="similarity">
    <text evidence="7">Belongs to the GAR1 family.</text>
</comment>
<feature type="non-terminal residue" evidence="9">
    <location>
        <position position="1"/>
    </location>
</feature>
<comment type="function">
    <text evidence="7">Required for ribosome biogenesis. Part of a complex which catalyzes pseudouridylation of rRNA. This involves the isomerization of uridine such that the ribose is subsequently attached to C5, instead of the normal N1. Pseudouridine ("psi") residues may serve to stabilize the conformation of rRNAs.</text>
</comment>
<dbReference type="Gene3D" id="2.40.10.230">
    <property type="entry name" value="Probable tRNA pseudouridine synthase domain"/>
    <property type="match status" value="1"/>
</dbReference>
<evidence type="ECO:0000313" key="9">
    <source>
        <dbReference type="EMBL" id="KAF5826510.1"/>
    </source>
</evidence>
<keyword evidence="5 7" id="KW-0694">RNA-binding</keyword>
<dbReference type="InterPro" id="IPR038664">
    <property type="entry name" value="Gar1/Naf1_Cbf5-bd_sf"/>
</dbReference>
<evidence type="ECO:0000256" key="4">
    <source>
        <dbReference type="ARBA" id="ARBA00022553"/>
    </source>
</evidence>